<feature type="non-terminal residue" evidence="2">
    <location>
        <position position="52"/>
    </location>
</feature>
<gene>
    <name evidence="2" type="ORF">CUNI_LOCUS2564</name>
</gene>
<comment type="caution">
    <text evidence="2">The sequence shown here is derived from an EMBL/GenBank/DDBJ whole genome shotgun (WGS) entry which is preliminary data.</text>
</comment>
<keyword evidence="3" id="KW-1185">Reference proteome</keyword>
<name>A0A8S3YRV4_9EUPU</name>
<evidence type="ECO:0000313" key="2">
    <source>
        <dbReference type="EMBL" id="CAG5117006.1"/>
    </source>
</evidence>
<organism evidence="2 3">
    <name type="scientific">Candidula unifasciata</name>
    <dbReference type="NCBI Taxonomy" id="100452"/>
    <lineage>
        <taxon>Eukaryota</taxon>
        <taxon>Metazoa</taxon>
        <taxon>Spiralia</taxon>
        <taxon>Lophotrochozoa</taxon>
        <taxon>Mollusca</taxon>
        <taxon>Gastropoda</taxon>
        <taxon>Heterobranchia</taxon>
        <taxon>Euthyneura</taxon>
        <taxon>Panpulmonata</taxon>
        <taxon>Eupulmonata</taxon>
        <taxon>Stylommatophora</taxon>
        <taxon>Helicina</taxon>
        <taxon>Helicoidea</taxon>
        <taxon>Geomitridae</taxon>
        <taxon>Candidula</taxon>
    </lineage>
</organism>
<keyword evidence="1" id="KW-0732">Signal</keyword>
<dbReference type="EMBL" id="CAJHNH020000335">
    <property type="protein sequence ID" value="CAG5117006.1"/>
    <property type="molecule type" value="Genomic_DNA"/>
</dbReference>
<dbReference type="Proteomes" id="UP000678393">
    <property type="component" value="Unassembled WGS sequence"/>
</dbReference>
<dbReference type="AlphaFoldDB" id="A0A8S3YRV4"/>
<accession>A0A8S3YRV4</accession>
<evidence type="ECO:0000313" key="3">
    <source>
        <dbReference type="Proteomes" id="UP000678393"/>
    </source>
</evidence>
<sequence length="52" mass="5502">MEVKLVSVLIFLSVVLFSGTGAQPNSCYGAMTSEGPRNLKHDQRACASLMSG</sequence>
<reference evidence="2" key="1">
    <citation type="submission" date="2021-04" db="EMBL/GenBank/DDBJ databases">
        <authorList>
            <consortium name="Molecular Ecology Group"/>
        </authorList>
    </citation>
    <scope>NUCLEOTIDE SEQUENCE</scope>
</reference>
<evidence type="ECO:0000256" key="1">
    <source>
        <dbReference type="SAM" id="SignalP"/>
    </source>
</evidence>
<feature type="chain" id="PRO_5035886581" evidence="1">
    <location>
        <begin position="23"/>
        <end position="52"/>
    </location>
</feature>
<proteinExistence type="predicted"/>
<protein>
    <submittedName>
        <fullName evidence="2">Uncharacterized protein</fullName>
    </submittedName>
</protein>
<feature type="signal peptide" evidence="1">
    <location>
        <begin position="1"/>
        <end position="22"/>
    </location>
</feature>